<comment type="similarity">
    <text evidence="2">Belongs to the TerC family.</text>
</comment>
<keyword evidence="4 6" id="KW-1133">Transmembrane helix</keyword>
<feature type="transmembrane region" description="Helical" evidence="6">
    <location>
        <begin position="160"/>
        <end position="182"/>
    </location>
</feature>
<evidence type="ECO:0000256" key="3">
    <source>
        <dbReference type="ARBA" id="ARBA00022692"/>
    </source>
</evidence>
<sequence>MDLSLLLEYGWVLLILVVLEGILAADNALVLAIMVKHLPEEKRKKALFYGLAGAFVFRFGSLFMISFLVDVWQVQAIGAVYLMFIAGNHLVKTYVKKNTPSENTEEVTTKKQENFWLTVFKVEVADIAFAVDSILAAVALAVTLPETNLGTIGSLDTAQFFVIFAGGMIGLIIMRFAASAFVNLLKRKPGLETAAFMIVGWVGVKLAVHTLAHPALGVIPHGFPESATWKITFWIVLLAIGAGGWFLSKETTPNVQQGSKKYNEKAL</sequence>
<accession>A0ABU8FW88</accession>
<comment type="caution">
    <text evidence="7">The sequence shown here is derived from an EMBL/GenBank/DDBJ whole genome shotgun (WGS) entry which is preliminary data.</text>
</comment>
<evidence type="ECO:0000256" key="2">
    <source>
        <dbReference type="ARBA" id="ARBA00007511"/>
    </source>
</evidence>
<dbReference type="InterPro" id="IPR005496">
    <property type="entry name" value="Integral_membrane_TerC"/>
</dbReference>
<protein>
    <submittedName>
        <fullName evidence="7">TerC family protein</fullName>
    </submittedName>
</protein>
<evidence type="ECO:0000313" key="8">
    <source>
        <dbReference type="Proteomes" id="UP001367922"/>
    </source>
</evidence>
<gene>
    <name evidence="7" type="ORF">WAX78_12545</name>
</gene>
<feature type="transmembrane region" description="Helical" evidence="6">
    <location>
        <begin position="194"/>
        <end position="215"/>
    </location>
</feature>
<dbReference type="PANTHER" id="PTHR30238:SF4">
    <property type="entry name" value="SLL1022 PROTEIN"/>
    <property type="match status" value="1"/>
</dbReference>
<keyword evidence="5 6" id="KW-0472">Membrane</keyword>
<name>A0ABU8FW88_9BACI</name>
<keyword evidence="8" id="KW-1185">Reference proteome</keyword>
<dbReference type="InterPro" id="IPR022493">
    <property type="entry name" value="CHP03716_TM_YkoY"/>
</dbReference>
<organism evidence="7 8">
    <name type="scientific">Bacillus yunxiaonensis</name>
    <dbReference type="NCBI Taxonomy" id="3127665"/>
    <lineage>
        <taxon>Bacteria</taxon>
        <taxon>Bacillati</taxon>
        <taxon>Bacillota</taxon>
        <taxon>Bacilli</taxon>
        <taxon>Bacillales</taxon>
        <taxon>Bacillaceae</taxon>
        <taxon>Bacillus</taxon>
    </lineage>
</organism>
<feature type="transmembrane region" description="Helical" evidence="6">
    <location>
        <begin position="47"/>
        <end position="69"/>
    </location>
</feature>
<comment type="subcellular location">
    <subcellularLocation>
        <location evidence="1">Membrane</location>
        <topology evidence="1">Multi-pass membrane protein</topology>
    </subcellularLocation>
</comment>
<proteinExistence type="inferred from homology"/>
<evidence type="ECO:0000256" key="5">
    <source>
        <dbReference type="ARBA" id="ARBA00023136"/>
    </source>
</evidence>
<dbReference type="Gene3D" id="1.20.1250.20">
    <property type="entry name" value="MFS general substrate transporter like domains"/>
    <property type="match status" value="1"/>
</dbReference>
<dbReference type="EMBL" id="JBAWSV010000004">
    <property type="protein sequence ID" value="MEI4830283.1"/>
    <property type="molecule type" value="Genomic_DNA"/>
</dbReference>
<feature type="transmembrane region" description="Helical" evidence="6">
    <location>
        <begin position="75"/>
        <end position="95"/>
    </location>
</feature>
<reference evidence="7 8" key="1">
    <citation type="submission" date="2024-01" db="EMBL/GenBank/DDBJ databases">
        <title>Seven novel Bacillus-like species.</title>
        <authorList>
            <person name="Liu G."/>
        </authorList>
    </citation>
    <scope>NUCLEOTIDE SEQUENCE [LARGE SCALE GENOMIC DNA]</scope>
    <source>
        <strain evidence="7 8">FJAT-53711</strain>
    </source>
</reference>
<dbReference type="Proteomes" id="UP001367922">
    <property type="component" value="Unassembled WGS sequence"/>
</dbReference>
<evidence type="ECO:0000256" key="1">
    <source>
        <dbReference type="ARBA" id="ARBA00004141"/>
    </source>
</evidence>
<dbReference type="RefSeq" id="WP_336482616.1">
    <property type="nucleotide sequence ID" value="NZ_JBAWSV010000004.1"/>
</dbReference>
<feature type="transmembrane region" description="Helical" evidence="6">
    <location>
        <begin position="12"/>
        <end position="35"/>
    </location>
</feature>
<dbReference type="InterPro" id="IPR036259">
    <property type="entry name" value="MFS_trans_sf"/>
</dbReference>
<evidence type="ECO:0000256" key="6">
    <source>
        <dbReference type="SAM" id="Phobius"/>
    </source>
</evidence>
<feature type="transmembrane region" description="Helical" evidence="6">
    <location>
        <begin position="115"/>
        <end position="140"/>
    </location>
</feature>
<dbReference type="SUPFAM" id="SSF103473">
    <property type="entry name" value="MFS general substrate transporter"/>
    <property type="match status" value="1"/>
</dbReference>
<feature type="transmembrane region" description="Helical" evidence="6">
    <location>
        <begin position="227"/>
        <end position="247"/>
    </location>
</feature>
<evidence type="ECO:0000313" key="7">
    <source>
        <dbReference type="EMBL" id="MEI4830283.1"/>
    </source>
</evidence>
<dbReference type="Pfam" id="PF03741">
    <property type="entry name" value="TerC"/>
    <property type="match status" value="1"/>
</dbReference>
<dbReference type="NCBIfam" id="TIGR03716">
    <property type="entry name" value="R_switched_YkoY"/>
    <property type="match status" value="1"/>
</dbReference>
<dbReference type="PANTHER" id="PTHR30238">
    <property type="entry name" value="MEMBRANE BOUND PREDICTED REDOX MODULATOR"/>
    <property type="match status" value="1"/>
</dbReference>
<keyword evidence="3 6" id="KW-0812">Transmembrane</keyword>
<evidence type="ECO:0000256" key="4">
    <source>
        <dbReference type="ARBA" id="ARBA00022989"/>
    </source>
</evidence>